<evidence type="ECO:0000313" key="3">
    <source>
        <dbReference type="EMBL" id="ORY44104.1"/>
    </source>
</evidence>
<feature type="transmembrane region" description="Helical" evidence="2">
    <location>
        <begin position="58"/>
        <end position="77"/>
    </location>
</feature>
<evidence type="ECO:0000256" key="1">
    <source>
        <dbReference type="SAM" id="MobiDB-lite"/>
    </source>
</evidence>
<sequence length="140" mass="15040">MSSKSTLPKALKQRSKEAASQQQQQSQTNPSSSTSTAAPATTSPPAPKKHNPFEKAESGLFILASVIFWLYVVGWVTGKPILGVLFTDPVRTLWEVLLGPFKVIGTAIGVDVEAKLLSTFGFGVETVLETVVKPAVHDEF</sequence>
<feature type="compositionally biased region" description="Low complexity" evidence="1">
    <location>
        <begin position="18"/>
        <end position="43"/>
    </location>
</feature>
<reference evidence="3 4" key="1">
    <citation type="submission" date="2016-07" db="EMBL/GenBank/DDBJ databases">
        <title>Pervasive Adenine N6-methylation of Active Genes in Fungi.</title>
        <authorList>
            <consortium name="DOE Joint Genome Institute"/>
            <person name="Mondo S.J."/>
            <person name="Dannebaum R.O."/>
            <person name="Kuo R.C."/>
            <person name="Labutti K."/>
            <person name="Haridas S."/>
            <person name="Kuo A."/>
            <person name="Salamov A."/>
            <person name="Ahrendt S.R."/>
            <person name="Lipzen A."/>
            <person name="Sullivan W."/>
            <person name="Andreopoulos W.B."/>
            <person name="Clum A."/>
            <person name="Lindquist E."/>
            <person name="Daum C."/>
            <person name="Ramamoorthy G.K."/>
            <person name="Gryganskyi A."/>
            <person name="Culley D."/>
            <person name="Magnuson J.K."/>
            <person name="James T.Y."/>
            <person name="O'Malley M.A."/>
            <person name="Stajich J.E."/>
            <person name="Spatafora J.W."/>
            <person name="Visel A."/>
            <person name="Grigoriev I.V."/>
        </authorList>
    </citation>
    <scope>NUCLEOTIDE SEQUENCE [LARGE SCALE GENOMIC DNA]</scope>
    <source>
        <strain evidence="3 4">JEL800</strain>
    </source>
</reference>
<keyword evidence="2" id="KW-0472">Membrane</keyword>
<organism evidence="3 4">
    <name type="scientific">Rhizoclosmatium globosum</name>
    <dbReference type="NCBI Taxonomy" id="329046"/>
    <lineage>
        <taxon>Eukaryota</taxon>
        <taxon>Fungi</taxon>
        <taxon>Fungi incertae sedis</taxon>
        <taxon>Chytridiomycota</taxon>
        <taxon>Chytridiomycota incertae sedis</taxon>
        <taxon>Chytridiomycetes</taxon>
        <taxon>Chytridiales</taxon>
        <taxon>Chytriomycetaceae</taxon>
        <taxon>Rhizoclosmatium</taxon>
    </lineage>
</organism>
<evidence type="ECO:0000256" key="2">
    <source>
        <dbReference type="SAM" id="Phobius"/>
    </source>
</evidence>
<keyword evidence="2" id="KW-1133">Transmembrane helix</keyword>
<keyword evidence="2" id="KW-0812">Transmembrane</keyword>
<dbReference type="Proteomes" id="UP000193642">
    <property type="component" value="Unassembled WGS sequence"/>
</dbReference>
<feature type="region of interest" description="Disordered" evidence="1">
    <location>
        <begin position="1"/>
        <end position="51"/>
    </location>
</feature>
<name>A0A1Y2CB86_9FUNG</name>
<accession>A0A1Y2CB86</accession>
<dbReference type="OrthoDB" id="2141021at2759"/>
<dbReference type="EMBL" id="MCGO01000023">
    <property type="protein sequence ID" value="ORY44104.1"/>
    <property type="molecule type" value="Genomic_DNA"/>
</dbReference>
<comment type="caution">
    <text evidence="3">The sequence shown here is derived from an EMBL/GenBank/DDBJ whole genome shotgun (WGS) entry which is preliminary data.</text>
</comment>
<dbReference type="AlphaFoldDB" id="A0A1Y2CB86"/>
<keyword evidence="4" id="KW-1185">Reference proteome</keyword>
<evidence type="ECO:0000313" key="4">
    <source>
        <dbReference type="Proteomes" id="UP000193642"/>
    </source>
</evidence>
<proteinExistence type="predicted"/>
<protein>
    <submittedName>
        <fullName evidence="3">Uncharacterized protein</fullName>
    </submittedName>
</protein>
<gene>
    <name evidence="3" type="ORF">BCR33DRAFT_717192</name>
</gene>